<keyword evidence="2 4" id="KW-0560">Oxidoreductase</keyword>
<dbReference type="PANTHER" id="PTHR42789">
    <property type="entry name" value="D-ISOMER SPECIFIC 2-HYDROXYACID DEHYDROGENASE FAMILY PROTEIN (AFU_ORTHOLOGUE AFUA_6G10090)"/>
    <property type="match status" value="1"/>
</dbReference>
<protein>
    <submittedName>
        <fullName evidence="6">D-isomer specific 2-hydroxyacid dehydrogenase, NAD binding subunit</fullName>
    </submittedName>
</protein>
<dbReference type="Pfam" id="PF00389">
    <property type="entry name" value="2-Hacid_dh"/>
    <property type="match status" value="1"/>
</dbReference>
<dbReference type="InterPro" id="IPR036291">
    <property type="entry name" value="NAD(P)-bd_dom_sf"/>
</dbReference>
<dbReference type="AlphaFoldDB" id="A0A212K6H2"/>
<reference evidence="6" key="1">
    <citation type="submission" date="2016-04" db="EMBL/GenBank/DDBJ databases">
        <authorList>
            <person name="Evans L.H."/>
            <person name="Alamgir A."/>
            <person name="Owens N."/>
            <person name="Weber N.D."/>
            <person name="Virtaneva K."/>
            <person name="Barbian K."/>
            <person name="Babar A."/>
            <person name="Rosenke K."/>
        </authorList>
    </citation>
    <scope>NUCLEOTIDE SEQUENCE</scope>
    <source>
        <strain evidence="6">86</strain>
    </source>
</reference>
<dbReference type="InterPro" id="IPR006139">
    <property type="entry name" value="D-isomer_2_OHA_DH_cat_dom"/>
</dbReference>
<dbReference type="PROSITE" id="PS00671">
    <property type="entry name" value="D_2_HYDROXYACID_DH_3"/>
    <property type="match status" value="1"/>
</dbReference>
<evidence type="ECO:0000259" key="5">
    <source>
        <dbReference type="SMART" id="SM00997"/>
    </source>
</evidence>
<gene>
    <name evidence="6" type="ORF">KL86APRO_12215</name>
</gene>
<keyword evidence="3" id="KW-0520">NAD</keyword>
<dbReference type="SUPFAM" id="SSF52283">
    <property type="entry name" value="Formate/glycerate dehydrogenase catalytic domain-like"/>
    <property type="match status" value="1"/>
</dbReference>
<sequence>MTVVVTTSPGFAKTGRPAEEIAGRGWEFVRCADTSLPDGGVSAVLDRVEILVVGLFAATAAQIAAAPKLKAVIKNGVGVDNIDIAAATARGIPVINAPGTNANAVAELALGGMLGLARRIPQGHMSVVGGGWSRHVGTELSGKTLGVVGLGNIGRNLAAKAVALGMKVVATELYPDAAFVAQHRIELLPLADLLRRADYVSLHVFGGQGNAHLIGAPELALMKPTAFLLNYARGEVVDLDALAAALKAERLGGAAIDAYESEPPDRSHPIFADPRVVFTPHSGADTRESAERCGLSVIADADLVLAGRRSPHCLNPEVYSAETA</sequence>
<dbReference type="InterPro" id="IPR015878">
    <property type="entry name" value="Ado_hCys_hydrolase_NAD-bd"/>
</dbReference>
<evidence type="ECO:0000256" key="1">
    <source>
        <dbReference type="ARBA" id="ARBA00005854"/>
    </source>
</evidence>
<name>A0A212K6H2_9PROT</name>
<dbReference type="InterPro" id="IPR029753">
    <property type="entry name" value="D-isomer_DH_CS"/>
</dbReference>
<dbReference type="InterPro" id="IPR006140">
    <property type="entry name" value="D-isomer_DH_NAD-bd"/>
</dbReference>
<comment type="similarity">
    <text evidence="1 4">Belongs to the D-isomer specific 2-hydroxyacid dehydrogenase family.</text>
</comment>
<dbReference type="PANTHER" id="PTHR42789:SF1">
    <property type="entry name" value="D-ISOMER SPECIFIC 2-HYDROXYACID DEHYDROGENASE FAMILY PROTEIN (AFU_ORTHOLOGUE AFUA_6G10090)"/>
    <property type="match status" value="1"/>
</dbReference>
<accession>A0A212K6H2</accession>
<dbReference type="Gene3D" id="3.40.50.720">
    <property type="entry name" value="NAD(P)-binding Rossmann-like Domain"/>
    <property type="match status" value="2"/>
</dbReference>
<evidence type="ECO:0000313" key="6">
    <source>
        <dbReference type="EMBL" id="SBW07217.1"/>
    </source>
</evidence>
<dbReference type="GO" id="GO:0016616">
    <property type="term" value="F:oxidoreductase activity, acting on the CH-OH group of donors, NAD or NADP as acceptor"/>
    <property type="evidence" value="ECO:0007669"/>
    <property type="project" value="InterPro"/>
</dbReference>
<dbReference type="SMART" id="SM00997">
    <property type="entry name" value="AdoHcyase_NAD"/>
    <property type="match status" value="1"/>
</dbReference>
<dbReference type="InterPro" id="IPR050857">
    <property type="entry name" value="D-2-hydroxyacid_DH"/>
</dbReference>
<evidence type="ECO:0000256" key="4">
    <source>
        <dbReference type="RuleBase" id="RU003719"/>
    </source>
</evidence>
<dbReference type="GO" id="GO:0051287">
    <property type="term" value="F:NAD binding"/>
    <property type="evidence" value="ECO:0007669"/>
    <property type="project" value="InterPro"/>
</dbReference>
<evidence type="ECO:0000256" key="2">
    <source>
        <dbReference type="ARBA" id="ARBA00023002"/>
    </source>
</evidence>
<organism evidence="6">
    <name type="scientific">uncultured Alphaproteobacteria bacterium</name>
    <dbReference type="NCBI Taxonomy" id="91750"/>
    <lineage>
        <taxon>Bacteria</taxon>
        <taxon>Pseudomonadati</taxon>
        <taxon>Pseudomonadota</taxon>
        <taxon>Alphaproteobacteria</taxon>
        <taxon>environmental samples</taxon>
    </lineage>
</organism>
<evidence type="ECO:0000256" key="3">
    <source>
        <dbReference type="ARBA" id="ARBA00023027"/>
    </source>
</evidence>
<proteinExistence type="inferred from homology"/>
<dbReference type="EMBL" id="FLUO01000001">
    <property type="protein sequence ID" value="SBW07217.1"/>
    <property type="molecule type" value="Genomic_DNA"/>
</dbReference>
<feature type="domain" description="S-adenosyl-L-homocysteine hydrolase NAD binding" evidence="5">
    <location>
        <begin position="133"/>
        <end position="284"/>
    </location>
</feature>
<dbReference type="SUPFAM" id="SSF51735">
    <property type="entry name" value="NAD(P)-binding Rossmann-fold domains"/>
    <property type="match status" value="1"/>
</dbReference>
<dbReference type="Pfam" id="PF02826">
    <property type="entry name" value="2-Hacid_dh_C"/>
    <property type="match status" value="1"/>
</dbReference>